<evidence type="ECO:0000256" key="3">
    <source>
        <dbReference type="ARBA" id="ARBA00005300"/>
    </source>
</evidence>
<dbReference type="EC" id="3.1.26.4" evidence="4"/>
<dbReference type="InterPro" id="IPR009027">
    <property type="entry name" value="Ribosomal_bL9/RNase_H1_N"/>
</dbReference>
<protein>
    <recommendedName>
        <fullName evidence="4">ribonuclease H</fullName>
        <ecNumber evidence="4">3.1.26.4</ecNumber>
    </recommendedName>
</protein>
<comment type="caution">
    <text evidence="12">The sequence shown here is derived from an EMBL/GenBank/DDBJ whole genome shotgun (WGS) entry which is preliminary data.</text>
</comment>
<dbReference type="PROSITE" id="PS50879">
    <property type="entry name" value="RNASE_H_1"/>
    <property type="match status" value="1"/>
</dbReference>
<comment type="similarity">
    <text evidence="3">Belongs to the RNase H family.</text>
</comment>
<dbReference type="SUPFAM" id="SSF53098">
    <property type="entry name" value="Ribonuclease H-like"/>
    <property type="match status" value="1"/>
</dbReference>
<dbReference type="GO" id="GO:0003676">
    <property type="term" value="F:nucleic acid binding"/>
    <property type="evidence" value="ECO:0007669"/>
    <property type="project" value="InterPro"/>
</dbReference>
<gene>
    <name evidence="12" type="ORF">FSARC_539</name>
</gene>
<keyword evidence="8" id="KW-0378">Hydrolase</keyword>
<dbReference type="AlphaFoldDB" id="A0A8H4UAU4"/>
<dbReference type="SUPFAM" id="SSF55658">
    <property type="entry name" value="L9 N-domain-like"/>
    <property type="match status" value="2"/>
</dbReference>
<keyword evidence="6" id="KW-0479">Metal-binding</keyword>
<dbReference type="InterPro" id="IPR012337">
    <property type="entry name" value="RNaseH-like_sf"/>
</dbReference>
<evidence type="ECO:0000256" key="7">
    <source>
        <dbReference type="ARBA" id="ARBA00022759"/>
    </source>
</evidence>
<sequence length="402" mass="43963">MLPESSDRGLRATRHWSRQITIEFDDMIIYYCLVGFLLTTHTTVDPGSSISSSDYADYLDQHDAEMNKKRGAPADGAGAGSSSKMRKMENAKKYYAVKAGRNPGIYVDYEDCKAQISGFSGAVFKSFKTQQEAQDFVDGKRVQSAANGPTKFYALAVGKQPGIYEDWGEVQSRIIGVSGPKYMKFSTRGDAEDYIREKGTQETCDALGLGSKAEPTQQYTGAAFEPVKETKPDSIQEPNPTAPKPGPDGDILKVYTDGSSLGNGQAGSRAGLGVFFGIDDKRNLAERLPGEPQTNQRAELLAMLRALEIVPLTQGVQIWSDSQYSIKCVTLWAPSWQKRNWRTSGGGEVKNQDIIRNLLAKVKERTDAGTTTTFQWVKGHSTDKGNQGADNLANIGSRMPPV</sequence>
<evidence type="ECO:0000256" key="10">
    <source>
        <dbReference type="SAM" id="MobiDB-lite"/>
    </source>
</evidence>
<evidence type="ECO:0000256" key="1">
    <source>
        <dbReference type="ARBA" id="ARBA00000077"/>
    </source>
</evidence>
<comment type="catalytic activity">
    <reaction evidence="1">
        <text>Endonucleolytic cleavage to 5'-phosphomonoester.</text>
        <dbReference type="EC" id="3.1.26.4"/>
    </reaction>
</comment>
<evidence type="ECO:0000256" key="9">
    <source>
        <dbReference type="ARBA" id="ARBA00022842"/>
    </source>
</evidence>
<feature type="domain" description="RNase H type-1" evidence="11">
    <location>
        <begin position="248"/>
        <end position="398"/>
    </location>
</feature>
<dbReference type="Proteomes" id="UP000622797">
    <property type="component" value="Unassembled WGS sequence"/>
</dbReference>
<proteinExistence type="inferred from homology"/>
<evidence type="ECO:0000256" key="5">
    <source>
        <dbReference type="ARBA" id="ARBA00022722"/>
    </source>
</evidence>
<reference evidence="12" key="2">
    <citation type="submission" date="2020-05" db="EMBL/GenBank/DDBJ databases">
        <authorList>
            <person name="Kim H.-S."/>
            <person name="Proctor R.H."/>
            <person name="Brown D.W."/>
        </authorList>
    </citation>
    <scope>NUCLEOTIDE SEQUENCE</scope>
    <source>
        <strain evidence="12">NRRL 20472</strain>
    </source>
</reference>
<dbReference type="EMBL" id="JABEXW010000030">
    <property type="protein sequence ID" value="KAF4973041.1"/>
    <property type="molecule type" value="Genomic_DNA"/>
</dbReference>
<evidence type="ECO:0000313" key="12">
    <source>
        <dbReference type="EMBL" id="KAF4973041.1"/>
    </source>
</evidence>
<evidence type="ECO:0000256" key="6">
    <source>
        <dbReference type="ARBA" id="ARBA00022723"/>
    </source>
</evidence>
<reference evidence="12" key="1">
    <citation type="journal article" date="2020" name="BMC Genomics">
        <title>Correction to: Identification and distribution of gene clusters required for synthesis of sphingolipid metabolism inhibitors in diverse species of the filamentous fungus Fusarium.</title>
        <authorList>
            <person name="Kim H.S."/>
            <person name="Lohmar J.M."/>
            <person name="Busman M."/>
            <person name="Brown D.W."/>
            <person name="Naumann T.A."/>
            <person name="Divon H.H."/>
            <person name="Lysoe E."/>
            <person name="Uhlig S."/>
            <person name="Proctor R.H."/>
        </authorList>
    </citation>
    <scope>NUCLEOTIDE SEQUENCE</scope>
    <source>
        <strain evidence="12">NRRL 20472</strain>
    </source>
</reference>
<dbReference type="InterPro" id="IPR011320">
    <property type="entry name" value="RNase_H1_N"/>
</dbReference>
<evidence type="ECO:0000256" key="4">
    <source>
        <dbReference type="ARBA" id="ARBA00012180"/>
    </source>
</evidence>
<dbReference type="InterPro" id="IPR050092">
    <property type="entry name" value="RNase_H"/>
</dbReference>
<evidence type="ECO:0000313" key="13">
    <source>
        <dbReference type="Proteomes" id="UP000622797"/>
    </source>
</evidence>
<evidence type="ECO:0000259" key="11">
    <source>
        <dbReference type="PROSITE" id="PS50879"/>
    </source>
</evidence>
<comment type="cofactor">
    <cofactor evidence="2">
        <name>Mg(2+)</name>
        <dbReference type="ChEBI" id="CHEBI:18420"/>
    </cofactor>
</comment>
<dbReference type="Pfam" id="PF01693">
    <property type="entry name" value="Cauli_VI"/>
    <property type="match status" value="2"/>
</dbReference>
<dbReference type="InterPro" id="IPR002156">
    <property type="entry name" value="RNaseH_domain"/>
</dbReference>
<keyword evidence="9" id="KW-0460">Magnesium</keyword>
<dbReference type="Pfam" id="PF00075">
    <property type="entry name" value="RNase_H"/>
    <property type="match status" value="1"/>
</dbReference>
<dbReference type="FunFam" id="3.40.970.10:FF:000001">
    <property type="entry name" value="Ribonuclease H1"/>
    <property type="match status" value="1"/>
</dbReference>
<dbReference type="GO" id="GO:0004523">
    <property type="term" value="F:RNA-DNA hybrid ribonuclease activity"/>
    <property type="evidence" value="ECO:0007669"/>
    <property type="project" value="UniProtKB-EC"/>
</dbReference>
<dbReference type="InterPro" id="IPR037056">
    <property type="entry name" value="RNase_H1_N_sf"/>
</dbReference>
<dbReference type="Gene3D" id="3.30.420.10">
    <property type="entry name" value="Ribonuclease H-like superfamily/Ribonuclease H"/>
    <property type="match status" value="1"/>
</dbReference>
<dbReference type="Gene3D" id="3.40.970.10">
    <property type="entry name" value="Ribonuclease H1, N-terminal domain"/>
    <property type="match status" value="2"/>
</dbReference>
<dbReference type="PANTHER" id="PTHR10642">
    <property type="entry name" value="RIBONUCLEASE H1"/>
    <property type="match status" value="1"/>
</dbReference>
<dbReference type="InterPro" id="IPR036397">
    <property type="entry name" value="RNaseH_sf"/>
</dbReference>
<evidence type="ECO:0000256" key="8">
    <source>
        <dbReference type="ARBA" id="ARBA00022801"/>
    </source>
</evidence>
<organism evidence="12 13">
    <name type="scientific">Fusarium sarcochroum</name>
    <dbReference type="NCBI Taxonomy" id="1208366"/>
    <lineage>
        <taxon>Eukaryota</taxon>
        <taxon>Fungi</taxon>
        <taxon>Dikarya</taxon>
        <taxon>Ascomycota</taxon>
        <taxon>Pezizomycotina</taxon>
        <taxon>Sordariomycetes</taxon>
        <taxon>Hypocreomycetidae</taxon>
        <taxon>Hypocreales</taxon>
        <taxon>Nectriaceae</taxon>
        <taxon>Fusarium</taxon>
        <taxon>Fusarium lateritium species complex</taxon>
    </lineage>
</organism>
<name>A0A8H4UAU4_9HYPO</name>
<evidence type="ECO:0000256" key="2">
    <source>
        <dbReference type="ARBA" id="ARBA00001946"/>
    </source>
</evidence>
<feature type="region of interest" description="Disordered" evidence="10">
    <location>
        <begin position="378"/>
        <end position="402"/>
    </location>
</feature>
<feature type="region of interest" description="Disordered" evidence="10">
    <location>
        <begin position="225"/>
        <end position="251"/>
    </location>
</feature>
<dbReference type="PANTHER" id="PTHR10642:SF26">
    <property type="entry name" value="RIBONUCLEASE H1"/>
    <property type="match status" value="1"/>
</dbReference>
<dbReference type="GO" id="GO:0046872">
    <property type="term" value="F:metal ion binding"/>
    <property type="evidence" value="ECO:0007669"/>
    <property type="project" value="UniProtKB-KW"/>
</dbReference>
<accession>A0A8H4UAU4</accession>
<keyword evidence="7" id="KW-0255">Endonuclease</keyword>
<keyword evidence="13" id="KW-1185">Reference proteome</keyword>
<dbReference type="OrthoDB" id="407198at2759"/>
<dbReference type="CDD" id="cd09280">
    <property type="entry name" value="RNase_HI_eukaryote_like"/>
    <property type="match status" value="1"/>
</dbReference>
<keyword evidence="5" id="KW-0540">Nuclease</keyword>
<dbReference type="GO" id="GO:0043137">
    <property type="term" value="P:DNA replication, removal of RNA primer"/>
    <property type="evidence" value="ECO:0007669"/>
    <property type="project" value="TreeGrafter"/>
</dbReference>